<dbReference type="GO" id="GO:0005524">
    <property type="term" value="F:ATP binding"/>
    <property type="evidence" value="ECO:0007669"/>
    <property type="project" value="UniProtKB-KW"/>
</dbReference>
<feature type="domain" description="R13L1/DRL21-like LRR repeat region" evidence="9">
    <location>
        <begin position="687"/>
        <end position="825"/>
    </location>
</feature>
<dbReference type="Gene3D" id="1.10.8.430">
    <property type="entry name" value="Helical domain of apoptotic protease-activating factors"/>
    <property type="match status" value="1"/>
</dbReference>
<dbReference type="PANTHER" id="PTHR36766:SF40">
    <property type="entry name" value="DISEASE RESISTANCE PROTEIN RGA3"/>
    <property type="match status" value="1"/>
</dbReference>
<proteinExistence type="predicted"/>
<dbReference type="Proteomes" id="UP000242715">
    <property type="component" value="Unassembled WGS sequence"/>
</dbReference>
<dbReference type="PANTHER" id="PTHR36766">
    <property type="entry name" value="PLANT BROAD-SPECTRUM MILDEW RESISTANCE PROTEIN RPW8"/>
    <property type="match status" value="1"/>
</dbReference>
<feature type="domain" description="NB-ARC" evidence="6">
    <location>
        <begin position="177"/>
        <end position="334"/>
    </location>
</feature>
<dbReference type="InterPro" id="IPR032675">
    <property type="entry name" value="LRR_dom_sf"/>
</dbReference>
<dbReference type="SUPFAM" id="SSF52058">
    <property type="entry name" value="L domain-like"/>
    <property type="match status" value="2"/>
</dbReference>
<sequence length="1298" mass="147288">MAATTLVGSAFLTATIESLLHKLASSEFIDYIKCSKLNLLKLTVFETSLLTLHSVLHDAEQKQFFDPKVKQWMYELYDAISVADNLIDEIGYDSLQCKVENTQPDHDFTFNYRLMLMCLRLQHFVQQIDIIGLQSVSVRVSYRMCSNSDSVIIGRTNDKEILMNMLLSGSETSWNYNNIGVIAVLGVGGVGKTTLARLVYNDRDIKERFDLKVWVRVSEKFDIVRVIKVLLASVCPLTHYVGNHDLDFLRLELKQLLSCRRFLFVLDDVWNVGYNDWHELVTPLFNGQSGSRVIITTRQESVAKVAHTFPIHKLEPLSYEDCWSLLSKHAFESEDYRSNIYPNLEAIGRKIVRKCRGLPLAAKTLGGLLSSKIDAKEWIAILINNLWNIPDDNILPSLLLSYQHLPSHLKRCFAYCSIFPKGYPFDRKQLILLWMAEGFLEHSQGEKTAEEVGDDYFVELLSRSFIQELHDGIERKKFVRHDLVKRNKFVVHDLLYDLAVVVSGKSCCGFECGGSISKNVHHLSYIQEQYDTFKKFEVFYDYECLRSFFPIYDTLRLNYLSRKVVGDLLPTLRSLRVLSLSHYKNFTVLPDSIYNLLHLRYLDLSYTQIKSLPDSTCELYYLQTLKLSLCSALTELPTNIGKLINLRHLNLSRTNISKMPMQIVELKNLQTLTVFVVGNHEIGLSVSELGKFPNLRGKLCIRNLHNVIDVNEACHANLKSKEHLEKLELYWDKNFEDSPRDKDVLDALQPSSPRDKDVLDALQPSSINLKKLTIGSYGGTSFPSWLGDSSFSNMVYLCIGFCDYCVALPPLGQLPSLKDLSIKGMSILETIGPEFYGLLGGGSNSPFQPFPSLEHLEFSFMCNWKEWLPFGGSKFPFPRLKTLKLENCQELRGHLPCHLSSIEEITIIGCDRLLATPPTMHVLSSVKSLMVHSRASEWALFESDSACLLQRVEIRNFQMMFSLPKMFMSTTCLQHLELYCIPSLTAFPDEGLPTSLQSLLIDDCENLAFLPPETWSKYTSLVSLELWHSCDALTSFPLNGFPVLQRLSIHDCGNLQCFFISEISSHFPLTLQSLRVSNCDALRSLPQQMDTLTALEILSLEFKLLPCYEGSRLPPKLRLIYIEPLRTTPPVTGWGIHNLNALSDLHIGGDGIVNTLLKEQLLPISLVSLIIYLPKRKSLPGNGLQHLSSLESLRIKCCSRLKSLPEDMLPSSLKSLVIVSCPKLMSLPNRLPSSLEILELEDCRRLGSLPKDGLPSSLKRLGISECRLLKARYLNQGGVHWSNIAHIPVIKVNDELTI</sequence>
<dbReference type="InterPro" id="IPR058922">
    <property type="entry name" value="WHD_DRP"/>
</dbReference>
<dbReference type="Gene3D" id="1.20.5.4130">
    <property type="match status" value="1"/>
</dbReference>
<evidence type="ECO:0008006" key="12">
    <source>
        <dbReference type="Google" id="ProtNLM"/>
    </source>
</evidence>
<dbReference type="Pfam" id="PF00931">
    <property type="entry name" value="NB-ARC"/>
    <property type="match status" value="1"/>
</dbReference>
<dbReference type="InterPro" id="IPR001611">
    <property type="entry name" value="Leu-rich_rpt"/>
</dbReference>
<keyword evidence="5" id="KW-0067">ATP-binding</keyword>
<dbReference type="InterPro" id="IPR056789">
    <property type="entry name" value="LRR_R13L1-DRL21"/>
</dbReference>
<organism evidence="10 11">
    <name type="scientific">Trifolium subterraneum</name>
    <name type="common">Subterranean clover</name>
    <dbReference type="NCBI Taxonomy" id="3900"/>
    <lineage>
        <taxon>Eukaryota</taxon>
        <taxon>Viridiplantae</taxon>
        <taxon>Streptophyta</taxon>
        <taxon>Embryophyta</taxon>
        <taxon>Tracheophyta</taxon>
        <taxon>Spermatophyta</taxon>
        <taxon>Magnoliopsida</taxon>
        <taxon>eudicotyledons</taxon>
        <taxon>Gunneridae</taxon>
        <taxon>Pentapetalae</taxon>
        <taxon>rosids</taxon>
        <taxon>fabids</taxon>
        <taxon>Fabales</taxon>
        <taxon>Fabaceae</taxon>
        <taxon>Papilionoideae</taxon>
        <taxon>50 kb inversion clade</taxon>
        <taxon>NPAAA clade</taxon>
        <taxon>Hologalegina</taxon>
        <taxon>IRL clade</taxon>
        <taxon>Trifolieae</taxon>
        <taxon>Trifolium</taxon>
    </lineage>
</organism>
<dbReference type="EMBL" id="DF973708">
    <property type="protein sequence ID" value="GAU38262.1"/>
    <property type="molecule type" value="Genomic_DNA"/>
</dbReference>
<dbReference type="SUPFAM" id="SSF52540">
    <property type="entry name" value="P-loop containing nucleoside triphosphate hydrolases"/>
    <property type="match status" value="1"/>
</dbReference>
<evidence type="ECO:0000256" key="5">
    <source>
        <dbReference type="ARBA" id="ARBA00022840"/>
    </source>
</evidence>
<keyword evidence="11" id="KW-1185">Reference proteome</keyword>
<dbReference type="PROSITE" id="PS51450">
    <property type="entry name" value="LRR"/>
    <property type="match status" value="1"/>
</dbReference>
<evidence type="ECO:0000256" key="1">
    <source>
        <dbReference type="ARBA" id="ARBA00022614"/>
    </source>
</evidence>
<dbReference type="InterPro" id="IPR036388">
    <property type="entry name" value="WH-like_DNA-bd_sf"/>
</dbReference>
<evidence type="ECO:0000313" key="10">
    <source>
        <dbReference type="EMBL" id="GAU38262.1"/>
    </source>
</evidence>
<accession>A0A2Z6NNY7</accession>
<evidence type="ECO:0000259" key="7">
    <source>
        <dbReference type="Pfam" id="PF18052"/>
    </source>
</evidence>
<feature type="domain" description="Disease resistance N-terminal" evidence="7">
    <location>
        <begin position="45"/>
        <end position="101"/>
    </location>
</feature>
<gene>
    <name evidence="10" type="ORF">TSUD_119420</name>
</gene>
<dbReference type="InterPro" id="IPR027417">
    <property type="entry name" value="P-loop_NTPase"/>
</dbReference>
<protein>
    <recommendedName>
        <fullName evidence="12">NB-ARC domain-containing protein</fullName>
    </recommendedName>
</protein>
<dbReference type="Gene3D" id="1.10.10.10">
    <property type="entry name" value="Winged helix-like DNA-binding domain superfamily/Winged helix DNA-binding domain"/>
    <property type="match status" value="1"/>
</dbReference>
<dbReference type="GO" id="GO:0043531">
    <property type="term" value="F:ADP binding"/>
    <property type="evidence" value="ECO:0007669"/>
    <property type="project" value="InterPro"/>
</dbReference>
<evidence type="ECO:0000256" key="4">
    <source>
        <dbReference type="ARBA" id="ARBA00022821"/>
    </source>
</evidence>
<dbReference type="InterPro" id="IPR002182">
    <property type="entry name" value="NB-ARC"/>
</dbReference>
<evidence type="ECO:0000259" key="8">
    <source>
        <dbReference type="Pfam" id="PF23559"/>
    </source>
</evidence>
<keyword evidence="4" id="KW-0611">Plant defense</keyword>
<dbReference type="PRINTS" id="PR00364">
    <property type="entry name" value="DISEASERSIST"/>
</dbReference>
<evidence type="ECO:0000313" key="11">
    <source>
        <dbReference type="Proteomes" id="UP000242715"/>
    </source>
</evidence>
<dbReference type="InterPro" id="IPR042197">
    <property type="entry name" value="Apaf_helical"/>
</dbReference>
<name>A0A2Z6NNY7_TRISU</name>
<dbReference type="InterPro" id="IPR003591">
    <property type="entry name" value="Leu-rich_rpt_typical-subtyp"/>
</dbReference>
<dbReference type="Pfam" id="PF23559">
    <property type="entry name" value="WHD_DRP"/>
    <property type="match status" value="1"/>
</dbReference>
<feature type="domain" description="Disease resistance protein winged helix" evidence="8">
    <location>
        <begin position="418"/>
        <end position="499"/>
    </location>
</feature>
<reference evidence="11" key="1">
    <citation type="journal article" date="2017" name="Front. Plant Sci.">
        <title>Climate Clever Clovers: New Paradigm to Reduce the Environmental Footprint of Ruminants by Breeding Low Methanogenic Forages Utilizing Haplotype Variation.</title>
        <authorList>
            <person name="Kaur P."/>
            <person name="Appels R."/>
            <person name="Bayer P.E."/>
            <person name="Keeble-Gagnere G."/>
            <person name="Wang J."/>
            <person name="Hirakawa H."/>
            <person name="Shirasawa K."/>
            <person name="Vercoe P."/>
            <person name="Stefanova K."/>
            <person name="Durmic Z."/>
            <person name="Nichols P."/>
            <person name="Revell C."/>
            <person name="Isobe S.N."/>
            <person name="Edwards D."/>
            <person name="Erskine W."/>
        </authorList>
    </citation>
    <scope>NUCLEOTIDE SEQUENCE [LARGE SCALE GENOMIC DNA]</scope>
    <source>
        <strain evidence="11">cv. Daliak</strain>
    </source>
</reference>
<dbReference type="FunFam" id="1.10.10.10:FF:000322">
    <property type="entry name" value="Probable disease resistance protein At1g63360"/>
    <property type="match status" value="1"/>
</dbReference>
<evidence type="ECO:0000259" key="9">
    <source>
        <dbReference type="Pfam" id="PF25019"/>
    </source>
</evidence>
<dbReference type="OrthoDB" id="2973320at2759"/>
<dbReference type="GO" id="GO:0051707">
    <property type="term" value="P:response to other organism"/>
    <property type="evidence" value="ECO:0007669"/>
    <property type="project" value="UniProtKB-ARBA"/>
</dbReference>
<dbReference type="GO" id="GO:0006952">
    <property type="term" value="P:defense response"/>
    <property type="evidence" value="ECO:0007669"/>
    <property type="project" value="UniProtKB-KW"/>
</dbReference>
<dbReference type="Gene3D" id="3.80.10.10">
    <property type="entry name" value="Ribonuclease Inhibitor"/>
    <property type="match status" value="3"/>
</dbReference>
<dbReference type="InterPro" id="IPR041118">
    <property type="entry name" value="Rx_N"/>
</dbReference>
<dbReference type="Pfam" id="PF25019">
    <property type="entry name" value="LRR_R13L1-DRL21"/>
    <property type="match status" value="1"/>
</dbReference>
<keyword evidence="2" id="KW-0677">Repeat</keyword>
<dbReference type="SMART" id="SM00369">
    <property type="entry name" value="LRR_TYP"/>
    <property type="match status" value="2"/>
</dbReference>
<evidence type="ECO:0000256" key="2">
    <source>
        <dbReference type="ARBA" id="ARBA00022737"/>
    </source>
</evidence>
<dbReference type="Gene3D" id="3.40.50.300">
    <property type="entry name" value="P-loop containing nucleotide triphosphate hydrolases"/>
    <property type="match status" value="1"/>
</dbReference>
<dbReference type="Pfam" id="PF18052">
    <property type="entry name" value="Rx_N"/>
    <property type="match status" value="1"/>
</dbReference>
<evidence type="ECO:0000259" key="6">
    <source>
        <dbReference type="Pfam" id="PF00931"/>
    </source>
</evidence>
<keyword evidence="3" id="KW-0547">Nucleotide-binding</keyword>
<keyword evidence="1" id="KW-0433">Leucine-rich repeat</keyword>
<evidence type="ECO:0000256" key="3">
    <source>
        <dbReference type="ARBA" id="ARBA00022741"/>
    </source>
</evidence>